<accession>U1GM57</accession>
<evidence type="ECO:0000313" key="2">
    <source>
        <dbReference type="Proteomes" id="UP000019373"/>
    </source>
</evidence>
<dbReference type="Proteomes" id="UP000019373">
    <property type="component" value="Unassembled WGS sequence"/>
</dbReference>
<keyword evidence="2" id="KW-1185">Reference proteome</keyword>
<proteinExistence type="predicted"/>
<dbReference type="HOGENOM" id="CLU_1825261_0_0_1"/>
<protein>
    <submittedName>
        <fullName evidence="1">Uncharacterized protein</fullName>
    </submittedName>
</protein>
<dbReference type="AlphaFoldDB" id="U1GM57"/>
<dbReference type="GeneID" id="19243125"/>
<dbReference type="OrthoDB" id="10608520at2759"/>
<reference evidence="2" key="1">
    <citation type="journal article" date="2014" name="BMC Genomics">
        <title>Genome characteristics reveal the impact of lichenization on lichen-forming fungus Endocarpon pusillum Hedwig (Verrucariales, Ascomycota).</title>
        <authorList>
            <person name="Wang Y.-Y."/>
            <person name="Liu B."/>
            <person name="Zhang X.-Y."/>
            <person name="Zhou Q.-M."/>
            <person name="Zhang T."/>
            <person name="Li H."/>
            <person name="Yu Y.-F."/>
            <person name="Zhang X.-L."/>
            <person name="Hao X.-Y."/>
            <person name="Wang M."/>
            <person name="Wang L."/>
            <person name="Wei J.-C."/>
        </authorList>
    </citation>
    <scope>NUCLEOTIDE SEQUENCE [LARGE SCALE GENOMIC DNA]</scope>
    <source>
        <strain evidence="2">Z07020 / HMAS-L-300199</strain>
    </source>
</reference>
<sequence>MKTNAKTATANITAKGMPSPSPIIAPVERPVEGTDAETGVELGLLINEEVCDLEDVSEDEAVGEVLVVVADKSKSLSLYLIHIAGAGITFSRNVNVLENPTASPSPVYAIVVITVESILEVQKVDGAPPSTAGAVPGLKPG</sequence>
<name>U1GM57_ENDPU</name>
<organism evidence="1 2">
    <name type="scientific">Endocarpon pusillum (strain Z07020 / HMAS-L-300199)</name>
    <name type="common">Lichen-forming fungus</name>
    <dbReference type="NCBI Taxonomy" id="1263415"/>
    <lineage>
        <taxon>Eukaryota</taxon>
        <taxon>Fungi</taxon>
        <taxon>Dikarya</taxon>
        <taxon>Ascomycota</taxon>
        <taxon>Pezizomycotina</taxon>
        <taxon>Eurotiomycetes</taxon>
        <taxon>Chaetothyriomycetidae</taxon>
        <taxon>Verrucariales</taxon>
        <taxon>Verrucariaceae</taxon>
        <taxon>Endocarpon</taxon>
    </lineage>
</organism>
<evidence type="ECO:0000313" key="1">
    <source>
        <dbReference type="EMBL" id="ERF73333.1"/>
    </source>
</evidence>
<dbReference type="EMBL" id="KE720957">
    <property type="protein sequence ID" value="ERF73333.1"/>
    <property type="molecule type" value="Genomic_DNA"/>
</dbReference>
<dbReference type="RefSeq" id="XP_007800992.1">
    <property type="nucleotide sequence ID" value="XM_007802801.1"/>
</dbReference>
<gene>
    <name evidence="1" type="ORF">EPUS_08275</name>
</gene>